<organism evidence="2 3">
    <name type="scientific">Acinetobacter kookii</name>
    <dbReference type="NCBI Taxonomy" id="1226327"/>
    <lineage>
        <taxon>Bacteria</taxon>
        <taxon>Pseudomonadati</taxon>
        <taxon>Pseudomonadota</taxon>
        <taxon>Gammaproteobacteria</taxon>
        <taxon>Moraxellales</taxon>
        <taxon>Moraxellaceae</taxon>
        <taxon>Acinetobacter</taxon>
    </lineage>
</organism>
<keyword evidence="3" id="KW-1185">Reference proteome</keyword>
<evidence type="ECO:0000313" key="2">
    <source>
        <dbReference type="EMBL" id="SDC85918.1"/>
    </source>
</evidence>
<evidence type="ECO:0000313" key="3">
    <source>
        <dbReference type="Proteomes" id="UP000243468"/>
    </source>
</evidence>
<feature type="coiled-coil region" evidence="1">
    <location>
        <begin position="30"/>
        <end position="57"/>
    </location>
</feature>
<evidence type="ECO:0000256" key="1">
    <source>
        <dbReference type="SAM" id="Coils"/>
    </source>
</evidence>
<dbReference type="EMBL" id="FMYO01000016">
    <property type="protein sequence ID" value="SDC85918.1"/>
    <property type="molecule type" value="Genomic_DNA"/>
</dbReference>
<dbReference type="OrthoDB" id="6713263at2"/>
<keyword evidence="1" id="KW-0175">Coiled coil</keyword>
<gene>
    <name evidence="2" type="ORF">SAMN05421732_11630</name>
</gene>
<dbReference type="AlphaFoldDB" id="A0A1G6Q0S8"/>
<name>A0A1G6Q0S8_9GAMM</name>
<protein>
    <recommendedName>
        <fullName evidence="4">Uroporphyrin-3 C-methyltransferase</fullName>
    </recommendedName>
</protein>
<reference evidence="3" key="1">
    <citation type="submission" date="2016-09" db="EMBL/GenBank/DDBJ databases">
        <authorList>
            <person name="Varghese N."/>
            <person name="Submissions S."/>
        </authorList>
    </citation>
    <scope>NUCLEOTIDE SEQUENCE [LARGE SCALE GENOMIC DNA]</scope>
    <source>
        <strain evidence="3">ANC 4667</strain>
    </source>
</reference>
<accession>A0A1G6Q0S8</accession>
<sequence length="280" mass="31818">MKKTLILLFILSLLWIVKLSYDLFNLAAQQTELNTSLHRIEQNNANLNDQFVALQRKVMLTGESAPANSQAAEDLKSIQATSIDPVVVIKQQLELIEFMLQQQQFTAALDKLTRLDQNLEQYALAAPLKQSLHQVIAKDHQVIQHFVGERMAQQVKVDRLIQQLDAALAQELQAPQLSVSQAPDKPFWQRWLLIEPAKQPATALMQRPLILKEAQLRLLIAQQALKQGQYLEYQKSLTEIIQLLNQIPDEKSRQLIQNIQKIKGFTVVPTPSLNTRALLG</sequence>
<evidence type="ECO:0008006" key="4">
    <source>
        <dbReference type="Google" id="ProtNLM"/>
    </source>
</evidence>
<dbReference type="RefSeq" id="WP_092821034.1">
    <property type="nucleotide sequence ID" value="NZ_BAABKJ010000013.1"/>
</dbReference>
<proteinExistence type="predicted"/>
<dbReference type="STRING" id="1226327.SAMN05421732_11630"/>
<dbReference type="Proteomes" id="UP000243468">
    <property type="component" value="Unassembled WGS sequence"/>
</dbReference>